<evidence type="ECO:0000313" key="2">
    <source>
        <dbReference type="Proteomes" id="UP000825729"/>
    </source>
</evidence>
<name>A0AAV7EXE4_ARIFI</name>
<evidence type="ECO:0000313" key="1">
    <source>
        <dbReference type="EMBL" id="KAG9453141.1"/>
    </source>
</evidence>
<sequence>MTISLMDSGLLIPQNSHELFKLSASLRSLNPLSFQLANGFVDYTVIPKNSHDLFKLPARRPTKPLFSFNPKHTIYSRNTPEEPSSICNQDQTQEAATYTVEFQTLKTCKLGISRYPDFVYNAEGGRGKGIGKESNGDGPHKISVIFNAGNLYIPPLTSSTTRFLGVPLPPFLKIEIIPELLQGTIEGGGQINLEFKARFLFSIGTIYRAPPLLVATVLTTEESKGMLKKGKGQRLDKEGNCRLIGVATVEKIDDAIMNSFLSLPTECLADLDAKISLVRNI</sequence>
<dbReference type="EMBL" id="JAINDJ010000003">
    <property type="protein sequence ID" value="KAG9453141.1"/>
    <property type="molecule type" value="Genomic_DNA"/>
</dbReference>
<dbReference type="AlphaFoldDB" id="A0AAV7EXE4"/>
<comment type="caution">
    <text evidence="1">The sequence shown here is derived from an EMBL/GenBank/DDBJ whole genome shotgun (WGS) entry which is preliminary data.</text>
</comment>
<gene>
    <name evidence="1" type="ORF">H6P81_006045</name>
</gene>
<dbReference type="Proteomes" id="UP000825729">
    <property type="component" value="Unassembled WGS sequence"/>
</dbReference>
<keyword evidence="2" id="KW-1185">Reference proteome</keyword>
<proteinExistence type="predicted"/>
<reference evidence="1 2" key="1">
    <citation type="submission" date="2021-07" db="EMBL/GenBank/DDBJ databases">
        <title>The Aristolochia fimbriata genome: insights into angiosperm evolution, floral development and chemical biosynthesis.</title>
        <authorList>
            <person name="Jiao Y."/>
        </authorList>
    </citation>
    <scope>NUCLEOTIDE SEQUENCE [LARGE SCALE GENOMIC DNA]</scope>
    <source>
        <strain evidence="1">IBCAS-2021</strain>
        <tissue evidence="1">Leaf</tissue>
    </source>
</reference>
<organism evidence="1 2">
    <name type="scientific">Aristolochia fimbriata</name>
    <name type="common">White veined hardy Dutchman's pipe vine</name>
    <dbReference type="NCBI Taxonomy" id="158543"/>
    <lineage>
        <taxon>Eukaryota</taxon>
        <taxon>Viridiplantae</taxon>
        <taxon>Streptophyta</taxon>
        <taxon>Embryophyta</taxon>
        <taxon>Tracheophyta</taxon>
        <taxon>Spermatophyta</taxon>
        <taxon>Magnoliopsida</taxon>
        <taxon>Magnoliidae</taxon>
        <taxon>Piperales</taxon>
        <taxon>Aristolochiaceae</taxon>
        <taxon>Aristolochia</taxon>
    </lineage>
</organism>
<dbReference type="PANTHER" id="PTHR35320:SF1">
    <property type="entry name" value="ATP-DEPENDENT CLP PROTEASE ATP-BINDING SUBUNIT"/>
    <property type="match status" value="1"/>
</dbReference>
<accession>A0AAV7EXE4</accession>
<dbReference type="PANTHER" id="PTHR35320">
    <property type="entry name" value="ATP-DEPENDENT CLP PROTEASE ATP-BINDING SUBUNIT"/>
    <property type="match status" value="1"/>
</dbReference>
<protein>
    <submittedName>
        <fullName evidence="1">Uncharacterized protein</fullName>
    </submittedName>
</protein>